<reference evidence="3" key="3">
    <citation type="submission" date="2016-07" db="EMBL/GenBank/DDBJ databases">
        <title>Evolution of pathogenesis and genome organization in the Tremellales.</title>
        <authorList>
            <person name="Cuomo C."/>
            <person name="Litvintseva A."/>
            <person name="Heitman J."/>
            <person name="Chen Y."/>
            <person name="Sun S."/>
            <person name="Springer D."/>
            <person name="Dromer F."/>
            <person name="Young S."/>
            <person name="Zeng Q."/>
            <person name="Chapman S."/>
            <person name="Gujja S."/>
            <person name="Saif S."/>
            <person name="Birren B."/>
        </authorList>
    </citation>
    <scope>NUCLEOTIDE SEQUENCE</scope>
    <source>
        <strain evidence="3">CBS 10737</strain>
    </source>
</reference>
<evidence type="ECO:0000313" key="3">
    <source>
        <dbReference type="EMBL" id="OCF48960.1"/>
    </source>
</evidence>
<keyword evidence="2" id="KW-1133">Transmembrane helix</keyword>
<proteinExistence type="predicted"/>
<reference evidence="3" key="1">
    <citation type="submission" date="2013-07" db="EMBL/GenBank/DDBJ databases">
        <title>The Genome Sequence of Cryptococcus pinus CBS10737.</title>
        <authorList>
            <consortium name="The Broad Institute Genome Sequencing Platform"/>
            <person name="Cuomo C."/>
            <person name="Litvintseva A."/>
            <person name="Chen Y."/>
            <person name="Heitman J."/>
            <person name="Sun S."/>
            <person name="Springer D."/>
            <person name="Dromer F."/>
            <person name="Young S.K."/>
            <person name="Zeng Q."/>
            <person name="Gargeya S."/>
            <person name="Fitzgerald M."/>
            <person name="Abouelleil A."/>
            <person name="Alvarado L."/>
            <person name="Berlin A.M."/>
            <person name="Chapman S.B."/>
            <person name="Dewar J."/>
            <person name="Goldberg J."/>
            <person name="Griggs A."/>
            <person name="Gujja S."/>
            <person name="Hansen M."/>
            <person name="Howarth C."/>
            <person name="Imamovic A."/>
            <person name="Larimer J."/>
            <person name="McCowan C."/>
            <person name="Murphy C."/>
            <person name="Pearson M."/>
            <person name="Priest M."/>
            <person name="Roberts A."/>
            <person name="Saif S."/>
            <person name="Shea T."/>
            <person name="Sykes S."/>
            <person name="Wortman J."/>
            <person name="Nusbaum C."/>
            <person name="Birren B."/>
        </authorList>
    </citation>
    <scope>NUCLEOTIDE SEQUENCE [LARGE SCALE GENOMIC DNA]</scope>
    <source>
        <strain evidence="3">CBS 10737</strain>
    </source>
</reference>
<keyword evidence="2" id="KW-0472">Membrane</keyword>
<feature type="transmembrane region" description="Helical" evidence="2">
    <location>
        <begin position="57"/>
        <end position="80"/>
    </location>
</feature>
<sequence length="112" mass="12598">MPTIDDDDNPKTSGTKDFTSSTTKDKNIGSATSNDYTSVSNVASTGQNYFSSLSPTVFVVLMIIAIIGAIAIVFWIYWFCLSKKSRERRKELRCFRRKRDLEKDGKKESEAA</sequence>
<protein>
    <submittedName>
        <fullName evidence="3">Uncharacterized protein</fullName>
    </submittedName>
</protein>
<dbReference type="EMBL" id="KI894012">
    <property type="protein sequence ID" value="OCF48960.1"/>
    <property type="molecule type" value="Genomic_DNA"/>
</dbReference>
<reference evidence="4" key="2">
    <citation type="submission" date="2013-07" db="EMBL/GenBank/DDBJ databases">
        <authorList>
            <consortium name="The Broad Institute Genome Sequencing Platform"/>
            <person name="Cuomo C."/>
            <person name="Litvintseva A."/>
            <person name="Chen Y."/>
            <person name="Heitman J."/>
            <person name="Sun S."/>
            <person name="Springer D."/>
            <person name="Dromer F."/>
            <person name="Young S.K."/>
            <person name="Zeng Q."/>
            <person name="Gargeya S."/>
            <person name="Fitzgerald M."/>
            <person name="Abouelleil A."/>
            <person name="Alvarado L."/>
            <person name="Berlin A.M."/>
            <person name="Chapman S.B."/>
            <person name="Dewar J."/>
            <person name="Goldberg J."/>
            <person name="Griggs A."/>
            <person name="Gujja S."/>
            <person name="Hansen M."/>
            <person name="Howarth C."/>
            <person name="Imamovic A."/>
            <person name="Larimer J."/>
            <person name="McCowan C."/>
            <person name="Murphy C."/>
            <person name="Pearson M."/>
            <person name="Priest M."/>
            <person name="Roberts A."/>
            <person name="Saif S."/>
            <person name="Shea T."/>
            <person name="Sykes S."/>
            <person name="Wortman J."/>
            <person name="Nusbaum C."/>
            <person name="Birren B."/>
        </authorList>
    </citation>
    <scope>NUCLEOTIDE SEQUENCE</scope>
    <source>
        <strain evidence="4">CBS 10737</strain>
    </source>
</reference>
<dbReference type="GeneID" id="30173016"/>
<organism evidence="3">
    <name type="scientific">Kwoniella pini CBS 10737</name>
    <dbReference type="NCBI Taxonomy" id="1296096"/>
    <lineage>
        <taxon>Eukaryota</taxon>
        <taxon>Fungi</taxon>
        <taxon>Dikarya</taxon>
        <taxon>Basidiomycota</taxon>
        <taxon>Agaricomycotina</taxon>
        <taxon>Tremellomycetes</taxon>
        <taxon>Tremellales</taxon>
        <taxon>Cryptococcaceae</taxon>
        <taxon>Kwoniella</taxon>
    </lineage>
</organism>
<dbReference type="EMBL" id="CP144526">
    <property type="protein sequence ID" value="WWC71868.1"/>
    <property type="molecule type" value="Genomic_DNA"/>
</dbReference>
<dbReference type="OrthoDB" id="10606864at2759"/>
<dbReference type="KEGG" id="kpin:30173016"/>
<dbReference type="AlphaFoldDB" id="A0A1B9I098"/>
<dbReference type="Proteomes" id="UP000094020">
    <property type="component" value="Chromosome 8"/>
</dbReference>
<evidence type="ECO:0000256" key="2">
    <source>
        <dbReference type="SAM" id="Phobius"/>
    </source>
</evidence>
<feature type="compositionally biased region" description="Low complexity" evidence="1">
    <location>
        <begin position="11"/>
        <end position="22"/>
    </location>
</feature>
<keyword evidence="2" id="KW-0812">Transmembrane</keyword>
<evidence type="ECO:0000313" key="4">
    <source>
        <dbReference type="EMBL" id="WWC71868.1"/>
    </source>
</evidence>
<evidence type="ECO:0000313" key="5">
    <source>
        <dbReference type="Proteomes" id="UP000094020"/>
    </source>
</evidence>
<reference evidence="4" key="4">
    <citation type="submission" date="2024-02" db="EMBL/GenBank/DDBJ databases">
        <title>Comparative genomics of Cryptococcus and Kwoniella reveals pathogenesis evolution and contrasting modes of karyotype evolution via chromosome fusion or intercentromeric recombination.</title>
        <authorList>
            <person name="Coelho M.A."/>
            <person name="David-Palma M."/>
            <person name="Shea T."/>
            <person name="Bowers K."/>
            <person name="McGinley-Smith S."/>
            <person name="Mohammad A.W."/>
            <person name="Gnirke A."/>
            <person name="Yurkov A.M."/>
            <person name="Nowrousian M."/>
            <person name="Sun S."/>
            <person name="Cuomo C.A."/>
            <person name="Heitman J."/>
        </authorList>
    </citation>
    <scope>NUCLEOTIDE SEQUENCE</scope>
    <source>
        <strain evidence="4">CBS 10737</strain>
    </source>
</reference>
<accession>A0A1B9I098</accession>
<name>A0A1B9I098_9TREE</name>
<gene>
    <name evidence="3" type="ORF">I206_04647</name>
    <name evidence="4" type="ORF">I206_105827</name>
</gene>
<keyword evidence="5" id="KW-1185">Reference proteome</keyword>
<feature type="region of interest" description="Disordered" evidence="1">
    <location>
        <begin position="1"/>
        <end position="37"/>
    </location>
</feature>
<dbReference type="RefSeq" id="XP_019010179.1">
    <property type="nucleotide sequence ID" value="XM_019156377.1"/>
</dbReference>
<evidence type="ECO:0000256" key="1">
    <source>
        <dbReference type="SAM" id="MobiDB-lite"/>
    </source>
</evidence>